<comment type="caution">
    <text evidence="18">The sequence shown here is derived from an EMBL/GenBank/DDBJ whole genome shotgun (WGS) entry which is preliminary data.</text>
</comment>
<feature type="domain" description="Mur ligase N-terminal catalytic" evidence="15">
    <location>
        <begin position="18"/>
        <end position="113"/>
    </location>
</feature>
<dbReference type="EC" id="6.3.2.8" evidence="3 14"/>
<dbReference type="NCBIfam" id="TIGR01082">
    <property type="entry name" value="murC"/>
    <property type="match status" value="1"/>
</dbReference>
<comment type="subcellular location">
    <subcellularLocation>
        <location evidence="1 14">Cytoplasm</location>
    </subcellularLocation>
</comment>
<keyword evidence="7 14" id="KW-0547">Nucleotide-binding</keyword>
<dbReference type="SUPFAM" id="SSF51984">
    <property type="entry name" value="MurCD N-terminal domain"/>
    <property type="match status" value="1"/>
</dbReference>
<dbReference type="InterPro" id="IPR005758">
    <property type="entry name" value="UDP-N-AcMur_Ala_ligase_MurC"/>
</dbReference>
<dbReference type="PANTHER" id="PTHR43445">
    <property type="entry name" value="UDP-N-ACETYLMURAMATE--L-ALANINE LIGASE-RELATED"/>
    <property type="match status" value="1"/>
</dbReference>
<evidence type="ECO:0000256" key="1">
    <source>
        <dbReference type="ARBA" id="ARBA00004496"/>
    </source>
</evidence>
<evidence type="ECO:0000256" key="5">
    <source>
        <dbReference type="ARBA" id="ARBA00022598"/>
    </source>
</evidence>
<dbReference type="RefSeq" id="WP_167040069.1">
    <property type="nucleotide sequence ID" value="NZ_BAAANA010000003.1"/>
</dbReference>
<proteinExistence type="inferred from homology"/>
<dbReference type="HAMAP" id="MF_00046">
    <property type="entry name" value="MurC"/>
    <property type="match status" value="1"/>
</dbReference>
<dbReference type="SUPFAM" id="SSF53623">
    <property type="entry name" value="MurD-like peptide ligases, catalytic domain"/>
    <property type="match status" value="1"/>
</dbReference>
<dbReference type="GO" id="GO:0005737">
    <property type="term" value="C:cytoplasm"/>
    <property type="evidence" value="ECO:0007669"/>
    <property type="project" value="UniProtKB-SubCell"/>
</dbReference>
<evidence type="ECO:0000256" key="7">
    <source>
        <dbReference type="ARBA" id="ARBA00022741"/>
    </source>
</evidence>
<evidence type="ECO:0000256" key="4">
    <source>
        <dbReference type="ARBA" id="ARBA00022490"/>
    </source>
</evidence>
<evidence type="ECO:0000256" key="14">
    <source>
        <dbReference type="HAMAP-Rule" id="MF_00046"/>
    </source>
</evidence>
<dbReference type="AlphaFoldDB" id="A0A7Y2Q004"/>
<evidence type="ECO:0000259" key="15">
    <source>
        <dbReference type="Pfam" id="PF01225"/>
    </source>
</evidence>
<evidence type="ECO:0000256" key="6">
    <source>
        <dbReference type="ARBA" id="ARBA00022618"/>
    </source>
</evidence>
<dbReference type="Pfam" id="PF02875">
    <property type="entry name" value="Mur_ligase_C"/>
    <property type="match status" value="1"/>
</dbReference>
<dbReference type="InterPro" id="IPR000713">
    <property type="entry name" value="Mur_ligase_N"/>
</dbReference>
<keyword evidence="6 14" id="KW-0132">Cell division</keyword>
<dbReference type="GO" id="GO:0071555">
    <property type="term" value="P:cell wall organization"/>
    <property type="evidence" value="ECO:0007669"/>
    <property type="project" value="UniProtKB-KW"/>
</dbReference>
<evidence type="ECO:0000256" key="13">
    <source>
        <dbReference type="ARBA" id="ARBA00047833"/>
    </source>
</evidence>
<dbReference type="GO" id="GO:0051301">
    <property type="term" value="P:cell division"/>
    <property type="evidence" value="ECO:0007669"/>
    <property type="project" value="UniProtKB-KW"/>
</dbReference>
<dbReference type="Proteomes" id="UP000543598">
    <property type="component" value="Unassembled WGS sequence"/>
</dbReference>
<dbReference type="Pfam" id="PF08245">
    <property type="entry name" value="Mur_ligase_M"/>
    <property type="match status" value="1"/>
</dbReference>
<protein>
    <recommendedName>
        <fullName evidence="3 14">UDP-N-acetylmuramate--L-alanine ligase</fullName>
        <ecNumber evidence="3 14">6.3.2.8</ecNumber>
    </recommendedName>
    <alternativeName>
        <fullName evidence="14">UDP-N-acetylmuramoyl-L-alanine synthetase</fullName>
    </alternativeName>
</protein>
<dbReference type="GO" id="GO:0009252">
    <property type="term" value="P:peptidoglycan biosynthetic process"/>
    <property type="evidence" value="ECO:0007669"/>
    <property type="project" value="UniProtKB-UniRule"/>
</dbReference>
<evidence type="ECO:0000256" key="2">
    <source>
        <dbReference type="ARBA" id="ARBA00004752"/>
    </source>
</evidence>
<feature type="domain" description="Mur ligase central" evidence="17">
    <location>
        <begin position="120"/>
        <end position="295"/>
    </location>
</feature>
<evidence type="ECO:0000256" key="3">
    <source>
        <dbReference type="ARBA" id="ARBA00012211"/>
    </source>
</evidence>
<evidence type="ECO:0000256" key="11">
    <source>
        <dbReference type="ARBA" id="ARBA00023306"/>
    </source>
</evidence>
<evidence type="ECO:0000256" key="8">
    <source>
        <dbReference type="ARBA" id="ARBA00022840"/>
    </source>
</evidence>
<organism evidence="18 19">
    <name type="scientific">Microbacterium ulmi</name>
    <dbReference type="NCBI Taxonomy" id="179095"/>
    <lineage>
        <taxon>Bacteria</taxon>
        <taxon>Bacillati</taxon>
        <taxon>Actinomycetota</taxon>
        <taxon>Actinomycetes</taxon>
        <taxon>Micrococcales</taxon>
        <taxon>Microbacteriaceae</taxon>
        <taxon>Microbacterium</taxon>
    </lineage>
</organism>
<dbReference type="EMBL" id="JABEMB010000002">
    <property type="protein sequence ID" value="NNH02772.1"/>
    <property type="molecule type" value="Genomic_DNA"/>
</dbReference>
<dbReference type="InterPro" id="IPR013221">
    <property type="entry name" value="Mur_ligase_cen"/>
</dbReference>
<comment type="similarity">
    <text evidence="14">Belongs to the MurCDEF family.</text>
</comment>
<keyword evidence="19" id="KW-1185">Reference proteome</keyword>
<keyword evidence="10 14" id="KW-0573">Peptidoglycan synthesis</keyword>
<dbReference type="GO" id="GO:0005524">
    <property type="term" value="F:ATP binding"/>
    <property type="evidence" value="ECO:0007669"/>
    <property type="project" value="UniProtKB-UniRule"/>
</dbReference>
<dbReference type="GO" id="GO:0008763">
    <property type="term" value="F:UDP-N-acetylmuramate-L-alanine ligase activity"/>
    <property type="evidence" value="ECO:0007669"/>
    <property type="project" value="UniProtKB-UniRule"/>
</dbReference>
<keyword evidence="5 14" id="KW-0436">Ligase</keyword>
<comment type="function">
    <text evidence="14">Cell wall formation.</text>
</comment>
<evidence type="ECO:0000256" key="12">
    <source>
        <dbReference type="ARBA" id="ARBA00023316"/>
    </source>
</evidence>
<dbReference type="Pfam" id="PF01225">
    <property type="entry name" value="Mur_ligase"/>
    <property type="match status" value="1"/>
</dbReference>
<dbReference type="UniPathway" id="UPA00219"/>
<accession>A0A7Y2Q004</accession>
<feature type="domain" description="Mur ligase C-terminal" evidence="16">
    <location>
        <begin position="318"/>
        <end position="448"/>
    </location>
</feature>
<dbReference type="GO" id="GO:0008360">
    <property type="term" value="P:regulation of cell shape"/>
    <property type="evidence" value="ECO:0007669"/>
    <property type="project" value="UniProtKB-KW"/>
</dbReference>
<name>A0A7Y2Q004_9MICO</name>
<dbReference type="SUPFAM" id="SSF53244">
    <property type="entry name" value="MurD-like peptide ligases, peptide-binding domain"/>
    <property type="match status" value="1"/>
</dbReference>
<gene>
    <name evidence="14 18" type="primary">murC</name>
    <name evidence="18" type="ORF">HLA99_02700</name>
</gene>
<dbReference type="Gene3D" id="3.40.50.720">
    <property type="entry name" value="NAD(P)-binding Rossmann-like Domain"/>
    <property type="match status" value="1"/>
</dbReference>
<sequence length="471" mass="49983">MIRPDLSLPIPEDIEAAHFIGIGGSGMSGLARMFLDRGIRVSGSDRADGPALRELAERGATIFVGHDAANLPDDVDTVVHTGAIWPENPEFLLAKERGLHVIHRSQALYWLIGGRRLVSVAGAHGKTTSTGMIVTALQALDARPTFVSGGVIAQLGVSSGTGSDDLVVIEADESDGTFLLYDTSIALITNVDPDHLDHWGTSDAFYDGFATFANRAREAVVISSDDAGARLVSERITHDSVVTFGEAEDADVRVTDIRTEGPVSFTITARGQSVVARLAIPGTHNAINAAGVVAVLLALGHGLEPAVRAVEGFTGTVRRFELHGVERGVSVYDDYAHHPTEVAAALAATRTVVGDGRIIALHQPHTYSRTQHLFREFAEVLEGHADHTIVLDVYGAREDPVPGVTGELVSGAFADPAHVHYVVDWQEAADYTASVAREGDYIITLGCGNVNLIIPQVLEALSRTPAQVAGE</sequence>
<keyword evidence="8 14" id="KW-0067">ATP-binding</keyword>
<keyword evidence="11 14" id="KW-0131">Cell cycle</keyword>
<keyword evidence="9 14" id="KW-0133">Cell shape</keyword>
<evidence type="ECO:0000256" key="10">
    <source>
        <dbReference type="ARBA" id="ARBA00022984"/>
    </source>
</evidence>
<evidence type="ECO:0000259" key="16">
    <source>
        <dbReference type="Pfam" id="PF02875"/>
    </source>
</evidence>
<comment type="catalytic activity">
    <reaction evidence="13 14">
        <text>UDP-N-acetyl-alpha-D-muramate + L-alanine + ATP = UDP-N-acetyl-alpha-D-muramoyl-L-alanine + ADP + phosphate + H(+)</text>
        <dbReference type="Rhea" id="RHEA:23372"/>
        <dbReference type="ChEBI" id="CHEBI:15378"/>
        <dbReference type="ChEBI" id="CHEBI:30616"/>
        <dbReference type="ChEBI" id="CHEBI:43474"/>
        <dbReference type="ChEBI" id="CHEBI:57972"/>
        <dbReference type="ChEBI" id="CHEBI:70757"/>
        <dbReference type="ChEBI" id="CHEBI:83898"/>
        <dbReference type="ChEBI" id="CHEBI:456216"/>
        <dbReference type="EC" id="6.3.2.8"/>
    </reaction>
</comment>
<dbReference type="Gene3D" id="3.40.1190.10">
    <property type="entry name" value="Mur-like, catalytic domain"/>
    <property type="match status" value="1"/>
</dbReference>
<dbReference type="InterPro" id="IPR050061">
    <property type="entry name" value="MurCDEF_pg_biosynth"/>
</dbReference>
<dbReference type="InterPro" id="IPR036565">
    <property type="entry name" value="Mur-like_cat_sf"/>
</dbReference>
<feature type="binding site" evidence="14">
    <location>
        <begin position="122"/>
        <end position="128"/>
    </location>
    <ligand>
        <name>ATP</name>
        <dbReference type="ChEBI" id="CHEBI:30616"/>
    </ligand>
</feature>
<dbReference type="Gene3D" id="3.90.190.20">
    <property type="entry name" value="Mur ligase, C-terminal domain"/>
    <property type="match status" value="1"/>
</dbReference>
<reference evidence="18 19" key="1">
    <citation type="submission" date="2020-05" db="EMBL/GenBank/DDBJ databases">
        <title>MicrobeNet Type strains.</title>
        <authorList>
            <person name="Nicholson A.C."/>
        </authorList>
    </citation>
    <scope>NUCLEOTIDE SEQUENCE [LARGE SCALE GENOMIC DNA]</scope>
    <source>
        <strain evidence="18 19">JCM 14282</strain>
    </source>
</reference>
<evidence type="ECO:0000313" key="19">
    <source>
        <dbReference type="Proteomes" id="UP000543598"/>
    </source>
</evidence>
<comment type="pathway">
    <text evidence="2 14">Cell wall biogenesis; peptidoglycan biosynthesis.</text>
</comment>
<dbReference type="InterPro" id="IPR036615">
    <property type="entry name" value="Mur_ligase_C_dom_sf"/>
</dbReference>
<dbReference type="PANTHER" id="PTHR43445:SF3">
    <property type="entry name" value="UDP-N-ACETYLMURAMATE--L-ALANINE LIGASE"/>
    <property type="match status" value="1"/>
</dbReference>
<keyword evidence="4 14" id="KW-0963">Cytoplasm</keyword>
<keyword evidence="12 14" id="KW-0961">Cell wall biogenesis/degradation</keyword>
<evidence type="ECO:0000259" key="17">
    <source>
        <dbReference type="Pfam" id="PF08245"/>
    </source>
</evidence>
<evidence type="ECO:0000256" key="9">
    <source>
        <dbReference type="ARBA" id="ARBA00022960"/>
    </source>
</evidence>
<evidence type="ECO:0000313" key="18">
    <source>
        <dbReference type="EMBL" id="NNH02772.1"/>
    </source>
</evidence>
<dbReference type="InterPro" id="IPR004101">
    <property type="entry name" value="Mur_ligase_C"/>
</dbReference>